<comment type="pathway">
    <text evidence="2">Glycan metabolism; osmoregulated periplasmic glucan (OPG) biosynthesis.</text>
</comment>
<dbReference type="Gene3D" id="3.90.550.10">
    <property type="entry name" value="Spore Coat Polysaccharide Biosynthesis Protein SpsA, Chain A"/>
    <property type="match status" value="1"/>
</dbReference>
<organism evidence="15 16">
    <name type="scientific">Candidatus Filomicrobium marinum</name>
    <dbReference type="NCBI Taxonomy" id="1608628"/>
    <lineage>
        <taxon>Bacteria</taxon>
        <taxon>Pseudomonadati</taxon>
        <taxon>Pseudomonadota</taxon>
        <taxon>Alphaproteobacteria</taxon>
        <taxon>Hyphomicrobiales</taxon>
        <taxon>Hyphomicrobiaceae</taxon>
        <taxon>Filomicrobium</taxon>
    </lineage>
</organism>
<dbReference type="EMBL" id="LN829119">
    <property type="protein sequence ID" value="CPR20172.1"/>
    <property type="molecule type" value="Genomic_DNA"/>
</dbReference>
<evidence type="ECO:0000256" key="3">
    <source>
        <dbReference type="ARBA" id="ARBA00009337"/>
    </source>
</evidence>
<dbReference type="NCBIfam" id="NF003962">
    <property type="entry name" value="PRK05454.2-5"/>
    <property type="match status" value="1"/>
</dbReference>
<feature type="transmembrane region" description="Helical" evidence="13">
    <location>
        <begin position="547"/>
        <end position="573"/>
    </location>
</feature>
<keyword evidence="9 13" id="KW-0812">Transmembrane</keyword>
<comment type="similarity">
    <text evidence="3">Belongs to the glycosyltransferase 2 family. OpgH subfamily.</text>
</comment>
<dbReference type="InterPro" id="IPR029044">
    <property type="entry name" value="Nucleotide-diphossugar_trans"/>
</dbReference>
<gene>
    <name evidence="15" type="ORF">YBN1229_v1_2488</name>
</gene>
<dbReference type="InterPro" id="IPR001173">
    <property type="entry name" value="Glyco_trans_2-like"/>
</dbReference>
<dbReference type="GO" id="GO:0016758">
    <property type="term" value="F:hexosyltransferase activity"/>
    <property type="evidence" value="ECO:0007669"/>
    <property type="project" value="TreeGrafter"/>
</dbReference>
<evidence type="ECO:0000256" key="5">
    <source>
        <dbReference type="ARBA" id="ARBA00022475"/>
    </source>
</evidence>
<feature type="transmembrane region" description="Helical" evidence="13">
    <location>
        <begin position="483"/>
        <end position="502"/>
    </location>
</feature>
<dbReference type="KEGG" id="fiy:BN1229_v1_2488"/>
<dbReference type="SUPFAM" id="SSF53448">
    <property type="entry name" value="Nucleotide-diphospho-sugar transferases"/>
    <property type="match status" value="1"/>
</dbReference>
<feature type="transmembrane region" description="Helical" evidence="13">
    <location>
        <begin position="448"/>
        <end position="471"/>
    </location>
</feature>
<evidence type="ECO:0000256" key="7">
    <source>
        <dbReference type="ARBA" id="ARBA00022676"/>
    </source>
</evidence>
<proteinExistence type="inferred from homology"/>
<dbReference type="OrthoDB" id="9775281at2"/>
<feature type="transmembrane region" description="Helical" evidence="13">
    <location>
        <begin position="47"/>
        <end position="69"/>
    </location>
</feature>
<sequence>MITARLFPLPPPKVPPDAGVFMPPQELWDRAERDTEPKLGTSPATTWAARLTVTAATLMMTAFFAYWLYGALAPSGINVWEGVFIFLATSCFVWVSVGTSAALLGFILMRFGAAPAIPVIPSADTPLATKTALLFPIYHESPARIAATIEELAKDLADRGHGDKFSVFVLSDTRPGQDRDLEVETFEILKRIVASRMEVFYRYREENVGKKAGNIQDWIVRHGGEFEQFVIFDADSVMSAETLVRLAAAMEHNPHAGLIQTVPKLISSTTTFARLQQFANAAYGPILARGLSAWSGQSANYWGHNAIIRTRPFAKYAGLPKLDGAPPFGGHIQSHDFVEAALLRRAGWAVYMAPQLTGSYESSPPTLIDMAIRDRRWVQGNLQHLGLITVRGLTLTSRVHLFMGAYGYLVSAFWVALMLVGMALSLPFLTGDEANMANVDELVTGDAVTVLVMTVSALFLPKALGLVNWLLTTRRSVASALQTIAGTVVEVILSVLLAPILLMTHLQAIVEIIRGRDSGWAAQRRDADGVTLAEAIRFHVRHVMIGLVLAAISVSVSWWLLAWMAPVVLGLILAPWVTWLTSRCSLPSISLMLATDEDLKVPDIVSRVETRAARWRRFCESPARTDTKTKEVSVTPLPGAPAPLT</sequence>
<evidence type="ECO:0000256" key="10">
    <source>
        <dbReference type="ARBA" id="ARBA00022989"/>
    </source>
</evidence>
<evidence type="ECO:0000256" key="8">
    <source>
        <dbReference type="ARBA" id="ARBA00022679"/>
    </source>
</evidence>
<accession>A0A0D6JHD9</accession>
<evidence type="ECO:0000256" key="4">
    <source>
        <dbReference type="ARBA" id="ARBA00020585"/>
    </source>
</evidence>
<keyword evidence="10 13" id="KW-1133">Transmembrane helix</keyword>
<dbReference type="RefSeq" id="WP_052743883.1">
    <property type="nucleotide sequence ID" value="NZ_LN829118.1"/>
</dbReference>
<reference evidence="16" key="1">
    <citation type="submission" date="2015-02" db="EMBL/GenBank/DDBJ databases">
        <authorList>
            <person name="Chooi Y.-H."/>
        </authorList>
    </citation>
    <scope>NUCLEOTIDE SEQUENCE [LARGE SCALE GENOMIC DNA]</scope>
    <source>
        <strain evidence="16">strain Y</strain>
    </source>
</reference>
<keyword evidence="5" id="KW-1003">Cell membrane</keyword>
<dbReference type="NCBIfam" id="NF003958">
    <property type="entry name" value="PRK05454.2-1"/>
    <property type="match status" value="1"/>
</dbReference>
<feature type="domain" description="Glycosyltransferase 2-like" evidence="14">
    <location>
        <begin position="230"/>
        <end position="423"/>
    </location>
</feature>
<keyword evidence="7" id="KW-0328">Glycosyltransferase</keyword>
<dbReference type="PANTHER" id="PTHR43867">
    <property type="entry name" value="CELLULOSE SYNTHASE CATALYTIC SUBUNIT A [UDP-FORMING]"/>
    <property type="match status" value="1"/>
</dbReference>
<evidence type="ECO:0000256" key="6">
    <source>
        <dbReference type="ARBA" id="ARBA00022519"/>
    </source>
</evidence>
<evidence type="ECO:0000256" key="9">
    <source>
        <dbReference type="ARBA" id="ARBA00022692"/>
    </source>
</evidence>
<keyword evidence="11 13" id="KW-0472">Membrane</keyword>
<dbReference type="Pfam" id="PF13632">
    <property type="entry name" value="Glyco_trans_2_3"/>
    <property type="match status" value="1"/>
</dbReference>
<keyword evidence="8 15" id="KW-0808">Transferase</keyword>
<name>A0A0D6JHD9_9HYPH</name>
<protein>
    <recommendedName>
        <fullName evidence="4">Glucans biosynthesis glucosyltransferase H</fullName>
    </recommendedName>
</protein>
<evidence type="ECO:0000256" key="13">
    <source>
        <dbReference type="SAM" id="Phobius"/>
    </source>
</evidence>
<feature type="transmembrane region" description="Helical" evidence="13">
    <location>
        <begin position="405"/>
        <end position="428"/>
    </location>
</feature>
<evidence type="ECO:0000313" key="15">
    <source>
        <dbReference type="EMBL" id="CPR20172.1"/>
    </source>
</evidence>
<evidence type="ECO:0000256" key="12">
    <source>
        <dbReference type="SAM" id="MobiDB-lite"/>
    </source>
</evidence>
<dbReference type="InterPro" id="IPR050321">
    <property type="entry name" value="Glycosyltr_2/OpgH_subfam"/>
</dbReference>
<dbReference type="KEGG" id="fil:BN1229_v1_3435"/>
<evidence type="ECO:0000256" key="1">
    <source>
        <dbReference type="ARBA" id="ARBA00004429"/>
    </source>
</evidence>
<dbReference type="GO" id="GO:0005886">
    <property type="term" value="C:plasma membrane"/>
    <property type="evidence" value="ECO:0007669"/>
    <property type="project" value="UniProtKB-SubCell"/>
</dbReference>
<keyword evidence="6" id="KW-0997">Cell inner membrane</keyword>
<evidence type="ECO:0000256" key="2">
    <source>
        <dbReference type="ARBA" id="ARBA00005001"/>
    </source>
</evidence>
<feature type="region of interest" description="Disordered" evidence="12">
    <location>
        <begin position="626"/>
        <end position="645"/>
    </location>
</feature>
<keyword evidence="16" id="KW-1185">Reference proteome</keyword>
<evidence type="ECO:0000313" key="16">
    <source>
        <dbReference type="Proteomes" id="UP000033187"/>
    </source>
</evidence>
<dbReference type="AlphaFoldDB" id="A0A0D6JHD9"/>
<evidence type="ECO:0000259" key="14">
    <source>
        <dbReference type="Pfam" id="PF13632"/>
    </source>
</evidence>
<dbReference type="Proteomes" id="UP000033187">
    <property type="component" value="Chromosome 1"/>
</dbReference>
<dbReference type="PANTHER" id="PTHR43867:SF5">
    <property type="entry name" value="GLUCANS BIOSYNTHESIS GLUCOSYLTRANSFERASE H"/>
    <property type="match status" value="1"/>
</dbReference>
<evidence type="ECO:0000256" key="11">
    <source>
        <dbReference type="ARBA" id="ARBA00023136"/>
    </source>
</evidence>
<feature type="transmembrane region" description="Helical" evidence="13">
    <location>
        <begin position="84"/>
        <end position="108"/>
    </location>
</feature>
<comment type="subcellular location">
    <subcellularLocation>
        <location evidence="1">Cell inner membrane</location>
        <topology evidence="1">Multi-pass membrane protein</topology>
    </subcellularLocation>
</comment>